<dbReference type="Ensembl" id="ENSPKIT00000036428.1">
    <property type="protein sequence ID" value="ENSPKIP00000012045.1"/>
    <property type="gene ID" value="ENSPKIG00000025655.1"/>
</dbReference>
<dbReference type="Proteomes" id="UP000261540">
    <property type="component" value="Unplaced"/>
</dbReference>
<dbReference type="InterPro" id="IPR013783">
    <property type="entry name" value="Ig-like_fold"/>
</dbReference>
<organism evidence="6 7">
    <name type="scientific">Paramormyrops kingsleyae</name>
    <dbReference type="NCBI Taxonomy" id="1676925"/>
    <lineage>
        <taxon>Eukaryota</taxon>
        <taxon>Metazoa</taxon>
        <taxon>Chordata</taxon>
        <taxon>Craniata</taxon>
        <taxon>Vertebrata</taxon>
        <taxon>Euteleostomi</taxon>
        <taxon>Actinopterygii</taxon>
        <taxon>Neopterygii</taxon>
        <taxon>Teleostei</taxon>
        <taxon>Osteoglossocephala</taxon>
        <taxon>Osteoglossomorpha</taxon>
        <taxon>Osteoglossiformes</taxon>
        <taxon>Mormyridae</taxon>
        <taxon>Paramormyrops</taxon>
    </lineage>
</organism>
<reference evidence="6" key="1">
    <citation type="submission" date="2025-08" db="UniProtKB">
        <authorList>
            <consortium name="Ensembl"/>
        </authorList>
    </citation>
    <scope>IDENTIFICATION</scope>
</reference>
<evidence type="ECO:0000313" key="7">
    <source>
        <dbReference type="Proteomes" id="UP000261540"/>
    </source>
</evidence>
<evidence type="ECO:0000313" key="6">
    <source>
        <dbReference type="Ensembl" id="ENSPKIP00000012045.1"/>
    </source>
</evidence>
<reference evidence="6" key="2">
    <citation type="submission" date="2025-09" db="UniProtKB">
        <authorList>
            <consortium name="Ensembl"/>
        </authorList>
    </citation>
    <scope>IDENTIFICATION</scope>
</reference>
<dbReference type="SMART" id="SM00409">
    <property type="entry name" value="IG"/>
    <property type="match status" value="2"/>
</dbReference>
<accession>A0A3B3R2A6</accession>
<dbReference type="GO" id="GO:0005886">
    <property type="term" value="C:plasma membrane"/>
    <property type="evidence" value="ECO:0007669"/>
    <property type="project" value="TreeGrafter"/>
</dbReference>
<dbReference type="PANTHER" id="PTHR11860:SF87">
    <property type="entry name" value="CMRF35-LIKE MOLECULE 8"/>
    <property type="match status" value="1"/>
</dbReference>
<dbReference type="GO" id="GO:0004888">
    <property type="term" value="F:transmembrane signaling receptor activity"/>
    <property type="evidence" value="ECO:0007669"/>
    <property type="project" value="TreeGrafter"/>
</dbReference>
<dbReference type="SUPFAM" id="SSF48726">
    <property type="entry name" value="Immunoglobulin"/>
    <property type="match status" value="2"/>
</dbReference>
<evidence type="ECO:0000256" key="1">
    <source>
        <dbReference type="ARBA" id="ARBA00004370"/>
    </source>
</evidence>
<dbReference type="AlphaFoldDB" id="A0A3B3R2A6"/>
<dbReference type="PANTHER" id="PTHR11860">
    <property type="entry name" value="POLYMERIC-IMMUNOGLOBULIN RECEPTOR"/>
    <property type="match status" value="1"/>
</dbReference>
<dbReference type="InterPro" id="IPR007110">
    <property type="entry name" value="Ig-like_dom"/>
</dbReference>
<proteinExistence type="predicted"/>
<keyword evidence="2" id="KW-0812">Transmembrane</keyword>
<feature type="domain" description="Ig-like" evidence="5">
    <location>
        <begin position="54"/>
        <end position="131"/>
    </location>
</feature>
<evidence type="ECO:0000256" key="2">
    <source>
        <dbReference type="ARBA" id="ARBA00022692"/>
    </source>
</evidence>
<evidence type="ECO:0000256" key="4">
    <source>
        <dbReference type="SAM" id="MobiDB-lite"/>
    </source>
</evidence>
<feature type="region of interest" description="Disordered" evidence="4">
    <location>
        <begin position="252"/>
        <end position="302"/>
    </location>
</feature>
<dbReference type="GeneTree" id="ENSGT00950000182977"/>
<dbReference type="InterPro" id="IPR036179">
    <property type="entry name" value="Ig-like_dom_sf"/>
</dbReference>
<keyword evidence="3" id="KW-0472">Membrane</keyword>
<dbReference type="InterPro" id="IPR013106">
    <property type="entry name" value="Ig_V-set"/>
</dbReference>
<dbReference type="InterPro" id="IPR050671">
    <property type="entry name" value="CD300_family_receptors"/>
</dbReference>
<protein>
    <recommendedName>
        <fullName evidence="5">Ig-like domain-containing protein</fullName>
    </recommendedName>
</protein>
<evidence type="ECO:0000256" key="3">
    <source>
        <dbReference type="ARBA" id="ARBA00023136"/>
    </source>
</evidence>
<dbReference type="Pfam" id="PF07686">
    <property type="entry name" value="V-set"/>
    <property type="match status" value="2"/>
</dbReference>
<dbReference type="Gene3D" id="2.60.40.10">
    <property type="entry name" value="Immunoglobulins"/>
    <property type="match status" value="2"/>
</dbReference>
<name>A0A3B3R2A6_9TELE</name>
<dbReference type="PROSITE" id="PS50835">
    <property type="entry name" value="IG_LIKE"/>
    <property type="match status" value="1"/>
</dbReference>
<feature type="compositionally biased region" description="Polar residues" evidence="4">
    <location>
        <begin position="266"/>
        <end position="293"/>
    </location>
</feature>
<sequence length="302" mass="34291">MRNLQKSDEGSYWCSVVDGLIYAATSDEEYMLIATAEERNSNLKTFSYLRGQTGGSITIPCFYGQEHKHRVKYWCKSENIQPCTPTTKVTKGTIADVQDKLVFLLNMTNLQQSDSGNYQCFVGERNTKEMSDNLFFLVTPTAQSVRTESWVSARRGGPATISCYYDQNYKDKTKYLCRGYERDSCSTIAQSDGEQSRGKVSVSDDRDQMVFNVIIRNLQEKDFDYYWCAVEASAAQNDRAFVPLIVREVTPVPTTQQTEQDHHTTLRATVSSPRPLSPNSTRQNATDSSNHPCQKQEQRKHG</sequence>
<dbReference type="InterPro" id="IPR003599">
    <property type="entry name" value="Ig_sub"/>
</dbReference>
<keyword evidence="7" id="KW-1185">Reference proteome</keyword>
<comment type="subcellular location">
    <subcellularLocation>
        <location evidence="1">Membrane</location>
    </subcellularLocation>
</comment>
<evidence type="ECO:0000259" key="5">
    <source>
        <dbReference type="PROSITE" id="PS50835"/>
    </source>
</evidence>